<evidence type="ECO:0000313" key="2">
    <source>
        <dbReference type="Proteomes" id="UP000070457"/>
    </source>
</evidence>
<dbReference type="AlphaFoldDB" id="A0A136M126"/>
<dbReference type="STRING" id="1617426.TR69_WS6001000044"/>
<dbReference type="EMBL" id="JYNZ01000001">
    <property type="protein sequence ID" value="KXK27600.1"/>
    <property type="molecule type" value="Genomic_DNA"/>
</dbReference>
<reference evidence="1 2" key="1">
    <citation type="submission" date="2015-02" db="EMBL/GenBank/DDBJ databases">
        <title>Improved understanding of the partial-nitritation anammox process through 23 genomes representing the majority of the microbial community.</title>
        <authorList>
            <person name="Speth D.R."/>
            <person name="In T Zandt M."/>
            <person name="Guerrero Cruz S."/>
            <person name="Jetten M.S."/>
            <person name="Dutilh B.E."/>
        </authorList>
    </citation>
    <scope>NUCLEOTIDE SEQUENCE [LARGE SCALE GENOMIC DNA]</scope>
    <source>
        <strain evidence="1">OLB20</strain>
    </source>
</reference>
<organism evidence="1 2">
    <name type="scientific">candidate division WS6 bacterium OLB20</name>
    <dbReference type="NCBI Taxonomy" id="1617426"/>
    <lineage>
        <taxon>Bacteria</taxon>
        <taxon>Candidatus Dojkabacteria</taxon>
    </lineage>
</organism>
<sequence length="109" mass="12021">MPKLSDKQVVNFLNAASPGSCLAVQLAQDHLKEGKSIKELFTKHSSPFGITDEAVYGHYIKAHKLSEKRYQIEFGCHAGPLAGDGGTWIVEFDKDDKVVSCDQVGRWIS</sequence>
<gene>
    <name evidence="1" type="ORF">TR69_WS6001000044</name>
</gene>
<dbReference type="Proteomes" id="UP000070457">
    <property type="component" value="Unassembled WGS sequence"/>
</dbReference>
<evidence type="ECO:0000313" key="1">
    <source>
        <dbReference type="EMBL" id="KXK27600.1"/>
    </source>
</evidence>
<protein>
    <submittedName>
        <fullName evidence="1">Uncharacterized protein</fullName>
    </submittedName>
</protein>
<proteinExistence type="predicted"/>
<accession>A0A136M126</accession>
<comment type="caution">
    <text evidence="1">The sequence shown here is derived from an EMBL/GenBank/DDBJ whole genome shotgun (WGS) entry which is preliminary data.</text>
</comment>
<name>A0A136M126_9BACT</name>